<reference evidence="5 6" key="1">
    <citation type="submission" date="2019-02" db="EMBL/GenBank/DDBJ databases">
        <title>Genomic Encyclopedia of Type Strains, Phase IV (KMG-IV): sequencing the most valuable type-strain genomes for metagenomic binning, comparative biology and taxonomic classification.</title>
        <authorList>
            <person name="Goeker M."/>
        </authorList>
    </citation>
    <scope>NUCLEOTIDE SEQUENCE [LARGE SCALE GENOMIC DNA]</scope>
    <source>
        <strain evidence="5 6">DSM 29486</strain>
    </source>
</reference>
<dbReference type="InterPro" id="IPR027417">
    <property type="entry name" value="P-loop_NTPase"/>
</dbReference>
<evidence type="ECO:0000313" key="5">
    <source>
        <dbReference type="EMBL" id="RZT00717.1"/>
    </source>
</evidence>
<keyword evidence="2" id="KW-0547">Nucleotide-binding</keyword>
<evidence type="ECO:0000259" key="4">
    <source>
        <dbReference type="PROSITE" id="PS50893"/>
    </source>
</evidence>
<keyword evidence="3 5" id="KW-0067">ATP-binding</keyword>
<dbReference type="InterPro" id="IPR051782">
    <property type="entry name" value="ABC_Transporter_VariousFunc"/>
</dbReference>
<name>A0A4Q7PJC0_9FIRM</name>
<evidence type="ECO:0000256" key="1">
    <source>
        <dbReference type="ARBA" id="ARBA00022448"/>
    </source>
</evidence>
<dbReference type="SUPFAM" id="SSF52540">
    <property type="entry name" value="P-loop containing nucleoside triphosphate hydrolases"/>
    <property type="match status" value="1"/>
</dbReference>
<proteinExistence type="predicted"/>
<dbReference type="Pfam" id="PF00005">
    <property type="entry name" value="ABC_tran"/>
    <property type="match status" value="1"/>
</dbReference>
<keyword evidence="1" id="KW-0813">Transport</keyword>
<dbReference type="InterPro" id="IPR003593">
    <property type="entry name" value="AAA+_ATPase"/>
</dbReference>
<keyword evidence="6" id="KW-1185">Reference proteome</keyword>
<evidence type="ECO:0000256" key="3">
    <source>
        <dbReference type="ARBA" id="ARBA00022840"/>
    </source>
</evidence>
<dbReference type="SMART" id="SM00382">
    <property type="entry name" value="AAA"/>
    <property type="match status" value="1"/>
</dbReference>
<accession>A0A4Q7PJC0</accession>
<evidence type="ECO:0000256" key="2">
    <source>
        <dbReference type="ARBA" id="ARBA00022741"/>
    </source>
</evidence>
<dbReference type="AlphaFoldDB" id="A0A4Q7PJC0"/>
<protein>
    <submittedName>
        <fullName evidence="5">ABC-2 type transport system ATP-binding protein</fullName>
    </submittedName>
</protein>
<dbReference type="InterPro" id="IPR003439">
    <property type="entry name" value="ABC_transporter-like_ATP-bd"/>
</dbReference>
<organism evidence="5 6">
    <name type="scientific">Cuneatibacter caecimuris</name>
    <dbReference type="NCBI Taxonomy" id="1796618"/>
    <lineage>
        <taxon>Bacteria</taxon>
        <taxon>Bacillati</taxon>
        <taxon>Bacillota</taxon>
        <taxon>Clostridia</taxon>
        <taxon>Lachnospirales</taxon>
        <taxon>Lachnospiraceae</taxon>
        <taxon>Cuneatibacter</taxon>
    </lineage>
</organism>
<dbReference type="CDD" id="cd03230">
    <property type="entry name" value="ABC_DR_subfamily_A"/>
    <property type="match status" value="1"/>
</dbReference>
<gene>
    <name evidence="5" type="ORF">EV209_2042</name>
</gene>
<evidence type="ECO:0000313" key="6">
    <source>
        <dbReference type="Proteomes" id="UP000292927"/>
    </source>
</evidence>
<dbReference type="PANTHER" id="PTHR42939:SF3">
    <property type="entry name" value="ABC TRANSPORTER ATP-BINDING COMPONENT"/>
    <property type="match status" value="1"/>
</dbReference>
<dbReference type="GO" id="GO:0005524">
    <property type="term" value="F:ATP binding"/>
    <property type="evidence" value="ECO:0007669"/>
    <property type="project" value="UniProtKB-KW"/>
</dbReference>
<dbReference type="Proteomes" id="UP000292927">
    <property type="component" value="Unassembled WGS sequence"/>
</dbReference>
<feature type="domain" description="ABC transporter" evidence="4">
    <location>
        <begin position="3"/>
        <end position="227"/>
    </location>
</feature>
<dbReference type="Gene3D" id="3.40.50.300">
    <property type="entry name" value="P-loop containing nucleotide triphosphate hydrolases"/>
    <property type="match status" value="1"/>
</dbReference>
<dbReference type="EMBL" id="SGXF01000003">
    <property type="protein sequence ID" value="RZT00717.1"/>
    <property type="molecule type" value="Genomic_DNA"/>
</dbReference>
<dbReference type="PROSITE" id="PS50893">
    <property type="entry name" value="ABC_TRANSPORTER_2"/>
    <property type="match status" value="1"/>
</dbReference>
<dbReference type="GO" id="GO:0016887">
    <property type="term" value="F:ATP hydrolysis activity"/>
    <property type="evidence" value="ECO:0007669"/>
    <property type="project" value="InterPro"/>
</dbReference>
<comment type="caution">
    <text evidence="5">The sequence shown here is derived from an EMBL/GenBank/DDBJ whole genome shotgun (WGS) entry which is preliminary data.</text>
</comment>
<sequence>MLLELENVQKAYSQFSLSCSLKVEEGCVTGLIGQNGAGKSTVFKSILDLVYPDSGKISVLGKDHRDITVKDKEEIGVVLAGSGFSGYLTVRQIIPVLRSLYRNFDEKEFTERCKKFRLPTDQKIKEFSTGMRAKLNLLAAVCHGARLLLLDEPTAGLDVVARDSMLGILREFMETEGRGILISSHISSDLESLCDDLYMIDNGKIVLHEETDVLLDSYGLLKVSETDYRKLDKRYLLRVKKEPFGYSCLTNEKKYYLENYPEAAIEKGSVDEVITMMTKGEAI</sequence>
<dbReference type="PANTHER" id="PTHR42939">
    <property type="entry name" value="ABC TRANSPORTER ATP-BINDING PROTEIN ALBC-RELATED"/>
    <property type="match status" value="1"/>
</dbReference>